<keyword evidence="1" id="KW-1133">Transmembrane helix</keyword>
<dbReference type="RefSeq" id="WP_227706042.1">
    <property type="nucleotide sequence ID" value="NZ_JAJEQX010000001.1"/>
</dbReference>
<dbReference type="InterPro" id="IPR050570">
    <property type="entry name" value="Cell_wall_metabolism_enzyme"/>
</dbReference>
<organism evidence="3 4">
    <name type="scientific">Ruminococcus turbiniformis</name>
    <dbReference type="NCBI Taxonomy" id="2881258"/>
    <lineage>
        <taxon>Bacteria</taxon>
        <taxon>Bacillati</taxon>
        <taxon>Bacillota</taxon>
        <taxon>Clostridia</taxon>
        <taxon>Eubacteriales</taxon>
        <taxon>Oscillospiraceae</taxon>
        <taxon>Ruminococcus</taxon>
    </lineage>
</organism>
<evidence type="ECO:0000313" key="4">
    <source>
        <dbReference type="Proteomes" id="UP001198151"/>
    </source>
</evidence>
<gene>
    <name evidence="3" type="ORF">LKD70_00140</name>
</gene>
<name>A0ABS8FUQ5_9FIRM</name>
<dbReference type="InterPro" id="IPR011055">
    <property type="entry name" value="Dup_hybrid_motif"/>
</dbReference>
<proteinExistence type="predicted"/>
<dbReference type="Proteomes" id="UP001198151">
    <property type="component" value="Unassembled WGS sequence"/>
</dbReference>
<dbReference type="EMBL" id="JAJEQX010000001">
    <property type="protein sequence ID" value="MCC2252862.1"/>
    <property type="molecule type" value="Genomic_DNA"/>
</dbReference>
<dbReference type="PANTHER" id="PTHR21666:SF270">
    <property type="entry name" value="MUREIN HYDROLASE ACTIVATOR ENVC"/>
    <property type="match status" value="1"/>
</dbReference>
<keyword evidence="1" id="KW-0812">Transmembrane</keyword>
<dbReference type="Gene3D" id="2.70.70.10">
    <property type="entry name" value="Glucose Permease (Domain IIA)"/>
    <property type="match status" value="1"/>
</dbReference>
<dbReference type="SUPFAM" id="SSF51261">
    <property type="entry name" value="Duplicated hybrid motif"/>
    <property type="match status" value="1"/>
</dbReference>
<dbReference type="PANTHER" id="PTHR21666">
    <property type="entry name" value="PEPTIDASE-RELATED"/>
    <property type="match status" value="1"/>
</dbReference>
<feature type="transmembrane region" description="Helical" evidence="1">
    <location>
        <begin position="35"/>
        <end position="53"/>
    </location>
</feature>
<dbReference type="InterPro" id="IPR016047">
    <property type="entry name" value="M23ase_b-sheet_dom"/>
</dbReference>
<feature type="transmembrane region" description="Helical" evidence="1">
    <location>
        <begin position="12"/>
        <end position="29"/>
    </location>
</feature>
<evidence type="ECO:0000256" key="1">
    <source>
        <dbReference type="SAM" id="Phobius"/>
    </source>
</evidence>
<dbReference type="CDD" id="cd12797">
    <property type="entry name" value="M23_peptidase"/>
    <property type="match status" value="1"/>
</dbReference>
<dbReference type="Pfam" id="PF01551">
    <property type="entry name" value="Peptidase_M23"/>
    <property type="match status" value="1"/>
</dbReference>
<reference evidence="3 4" key="1">
    <citation type="submission" date="2021-10" db="EMBL/GenBank/DDBJ databases">
        <title>Anaerobic single-cell dispensing facilitates the cultivation of human gut bacteria.</title>
        <authorList>
            <person name="Afrizal A."/>
        </authorList>
    </citation>
    <scope>NUCLEOTIDE SEQUENCE [LARGE SCALE GENOMIC DNA]</scope>
    <source>
        <strain evidence="3 4">CLA-AA-H200</strain>
    </source>
</reference>
<feature type="domain" description="M23ase beta-sheet core" evidence="2">
    <location>
        <begin position="155"/>
        <end position="252"/>
    </location>
</feature>
<evidence type="ECO:0000259" key="2">
    <source>
        <dbReference type="Pfam" id="PF01551"/>
    </source>
</evidence>
<comment type="caution">
    <text evidence="3">The sequence shown here is derived from an EMBL/GenBank/DDBJ whole genome shotgun (WGS) entry which is preliminary data.</text>
</comment>
<protein>
    <submittedName>
        <fullName evidence="3">M23 family metallopeptidase</fullName>
    </submittedName>
</protein>
<feature type="transmembrane region" description="Helical" evidence="1">
    <location>
        <begin position="65"/>
        <end position="87"/>
    </location>
</feature>
<keyword evidence="1" id="KW-0472">Membrane</keyword>
<keyword evidence="4" id="KW-1185">Reference proteome</keyword>
<accession>A0ABS8FUQ5</accession>
<sequence>METFAKIIKKMYWLGLIGFLGTFLDIPVLRLFYLFFLLAIVDFVLSFIIVIRTESTDETAIALKFLSQNIGMLIGIPVIYVRNLFFLPNIRNYKPQTLYSLPFSGCWTVANGGINRETSHSWSICNQRYAYDFFVEENGKTFHGNGKSVSDYFCYGKPVLSPADGIVVEIKNLFEDTSIPEEQEVLCSASDVRGNYIVIQHAKHEYSTIAHIKKDSFCVNVGDKVCRGQQIACCGNSGNTSEPHIHFQVQQGKSFLFSASLPIWFTKIINYTTSKADSHISRGQIVENQK</sequence>
<evidence type="ECO:0000313" key="3">
    <source>
        <dbReference type="EMBL" id="MCC2252862.1"/>
    </source>
</evidence>